<feature type="transmembrane region" description="Helical" evidence="1">
    <location>
        <begin position="34"/>
        <end position="51"/>
    </location>
</feature>
<evidence type="ECO:0000313" key="3">
    <source>
        <dbReference type="Proteomes" id="UP001054252"/>
    </source>
</evidence>
<gene>
    <name evidence="2" type="ORF">SLEP1_g32909</name>
</gene>
<sequence length="135" mass="15086">MFCQWKKERKCSGKGLRFGEAVVELRRLRSGRQLAAVTLLLYFLSAFWLLLHRDEGLAFWFCFCRDEGLEAADGGHEQVASSRFLAEIGQGKADGGDWCVVPVGQNGLRYWLNPFSSLGPVQPIQSTGPGQVQKH</sequence>
<reference evidence="2 3" key="1">
    <citation type="journal article" date="2021" name="Commun. Biol.">
        <title>The genome of Shorea leprosula (Dipterocarpaceae) highlights the ecological relevance of drought in aseasonal tropical rainforests.</title>
        <authorList>
            <person name="Ng K.K.S."/>
            <person name="Kobayashi M.J."/>
            <person name="Fawcett J.A."/>
            <person name="Hatakeyama M."/>
            <person name="Paape T."/>
            <person name="Ng C.H."/>
            <person name="Ang C.C."/>
            <person name="Tnah L.H."/>
            <person name="Lee C.T."/>
            <person name="Nishiyama T."/>
            <person name="Sese J."/>
            <person name="O'Brien M.J."/>
            <person name="Copetti D."/>
            <person name="Mohd Noor M.I."/>
            <person name="Ong R.C."/>
            <person name="Putra M."/>
            <person name="Sireger I.Z."/>
            <person name="Indrioko S."/>
            <person name="Kosugi Y."/>
            <person name="Izuno A."/>
            <person name="Isagi Y."/>
            <person name="Lee S.L."/>
            <person name="Shimizu K.K."/>
        </authorList>
    </citation>
    <scope>NUCLEOTIDE SEQUENCE [LARGE SCALE GENOMIC DNA]</scope>
    <source>
        <strain evidence="2">214</strain>
    </source>
</reference>
<keyword evidence="3" id="KW-1185">Reference proteome</keyword>
<accession>A0AAV5KEX8</accession>
<dbReference type="Proteomes" id="UP001054252">
    <property type="component" value="Unassembled WGS sequence"/>
</dbReference>
<evidence type="ECO:0000256" key="1">
    <source>
        <dbReference type="SAM" id="Phobius"/>
    </source>
</evidence>
<dbReference type="EMBL" id="BPVZ01000062">
    <property type="protein sequence ID" value="GKV23142.1"/>
    <property type="molecule type" value="Genomic_DNA"/>
</dbReference>
<name>A0AAV5KEX8_9ROSI</name>
<comment type="caution">
    <text evidence="2">The sequence shown here is derived from an EMBL/GenBank/DDBJ whole genome shotgun (WGS) entry which is preliminary data.</text>
</comment>
<keyword evidence="1" id="KW-1133">Transmembrane helix</keyword>
<keyword evidence="1" id="KW-0472">Membrane</keyword>
<proteinExistence type="predicted"/>
<protein>
    <submittedName>
        <fullName evidence="2">Uncharacterized protein</fullName>
    </submittedName>
</protein>
<evidence type="ECO:0000313" key="2">
    <source>
        <dbReference type="EMBL" id="GKV23142.1"/>
    </source>
</evidence>
<dbReference type="AlphaFoldDB" id="A0AAV5KEX8"/>
<organism evidence="2 3">
    <name type="scientific">Rubroshorea leprosula</name>
    <dbReference type="NCBI Taxonomy" id="152421"/>
    <lineage>
        <taxon>Eukaryota</taxon>
        <taxon>Viridiplantae</taxon>
        <taxon>Streptophyta</taxon>
        <taxon>Embryophyta</taxon>
        <taxon>Tracheophyta</taxon>
        <taxon>Spermatophyta</taxon>
        <taxon>Magnoliopsida</taxon>
        <taxon>eudicotyledons</taxon>
        <taxon>Gunneridae</taxon>
        <taxon>Pentapetalae</taxon>
        <taxon>rosids</taxon>
        <taxon>malvids</taxon>
        <taxon>Malvales</taxon>
        <taxon>Dipterocarpaceae</taxon>
        <taxon>Rubroshorea</taxon>
    </lineage>
</organism>
<keyword evidence="1" id="KW-0812">Transmembrane</keyword>